<evidence type="ECO:0000256" key="2">
    <source>
        <dbReference type="ARBA" id="ARBA00022748"/>
    </source>
</evidence>
<dbReference type="PANTHER" id="PTHR42852">
    <property type="entry name" value="THIOL:DISULFIDE INTERCHANGE PROTEIN DSBE"/>
    <property type="match status" value="1"/>
</dbReference>
<feature type="domain" description="Thioredoxin" evidence="6">
    <location>
        <begin position="306"/>
        <end position="446"/>
    </location>
</feature>
<dbReference type="InterPro" id="IPR013766">
    <property type="entry name" value="Thioredoxin_domain"/>
</dbReference>
<keyword evidence="5" id="KW-0732">Signal</keyword>
<dbReference type="RefSeq" id="WP_084289319.1">
    <property type="nucleotide sequence ID" value="NZ_FWYB01000004.1"/>
</dbReference>
<dbReference type="InterPro" id="IPR013740">
    <property type="entry name" value="Redoxin"/>
</dbReference>
<keyword evidence="3" id="KW-1015">Disulfide bond</keyword>
<dbReference type="EMBL" id="FWYB01000004">
    <property type="protein sequence ID" value="SMC87398.1"/>
    <property type="molecule type" value="Genomic_DNA"/>
</dbReference>
<dbReference type="GO" id="GO:0017004">
    <property type="term" value="P:cytochrome complex assembly"/>
    <property type="evidence" value="ECO:0007669"/>
    <property type="project" value="UniProtKB-KW"/>
</dbReference>
<proteinExistence type="predicted"/>
<protein>
    <submittedName>
        <fullName evidence="7">Thiol-disulfide isomerase or thioredoxin</fullName>
    </submittedName>
</protein>
<dbReference type="Proteomes" id="UP000192678">
    <property type="component" value="Unassembled WGS sequence"/>
</dbReference>
<sequence length="446" mass="50591">MKKIIFVLTGLLFSLCASAQMTQIWGTVKSEGFNDKDITLYEIKDGETKEITKTNLAEDGSFGFMFNPAQEGFYAIGWSEFVRGKFPVYLKKGDKAEVAINNRIIDFIGKQSPENAVLYKWAKMTESIRYNSFHSMQQHTEFFPALAELATKAGIFKKTIQTKNAVFNESMRQIVGYDLDLYALNFLALPRGVFLKKEDLSPFYKTIVDPKKFNTDGVLGMLNGKRFLDLYGNFAMPGRVPINQKITVFNNDAIKGACILGDSQSIRGLNNYAAYQNFMDKYSKYFQSPYQKSTVEDLGLKLYNKETGPKPALNFTYPDQNGKMVSLTDFKGKVVVVDVWATWCAPCKQQIPYLKKMEEAFKGKDVVFMSVSVDYEKDKKAWLQMLKELDLHGVQLFASGWSKIAKDYAISSIPRFMVFDKNGNVVSVDAPRPSDPKLTEMVNKEL</sequence>
<dbReference type="Gene3D" id="3.40.30.10">
    <property type="entry name" value="Glutaredoxin"/>
    <property type="match status" value="1"/>
</dbReference>
<organism evidence="7 8">
    <name type="scientific">Pedobacter nyackensis</name>
    <dbReference type="NCBI Taxonomy" id="475255"/>
    <lineage>
        <taxon>Bacteria</taxon>
        <taxon>Pseudomonadati</taxon>
        <taxon>Bacteroidota</taxon>
        <taxon>Sphingobacteriia</taxon>
        <taxon>Sphingobacteriales</taxon>
        <taxon>Sphingobacteriaceae</taxon>
        <taxon>Pedobacter</taxon>
    </lineage>
</organism>
<dbReference type="InterPro" id="IPR036249">
    <property type="entry name" value="Thioredoxin-like_sf"/>
</dbReference>
<dbReference type="InterPro" id="IPR050553">
    <property type="entry name" value="Thioredoxin_ResA/DsbE_sf"/>
</dbReference>
<keyword evidence="8" id="KW-1185">Reference proteome</keyword>
<dbReference type="OrthoDB" id="1095575at2"/>
<dbReference type="GO" id="GO:0030313">
    <property type="term" value="C:cell envelope"/>
    <property type="evidence" value="ECO:0007669"/>
    <property type="project" value="UniProtKB-SubCell"/>
</dbReference>
<evidence type="ECO:0000313" key="7">
    <source>
        <dbReference type="EMBL" id="SMC87398.1"/>
    </source>
</evidence>
<evidence type="ECO:0000313" key="8">
    <source>
        <dbReference type="Proteomes" id="UP000192678"/>
    </source>
</evidence>
<dbReference type="GO" id="GO:0016491">
    <property type="term" value="F:oxidoreductase activity"/>
    <property type="evidence" value="ECO:0007669"/>
    <property type="project" value="InterPro"/>
</dbReference>
<gene>
    <name evidence="7" type="ORF">SAMN04488101_104211</name>
</gene>
<feature type="chain" id="PRO_5013366114" evidence="5">
    <location>
        <begin position="20"/>
        <end position="446"/>
    </location>
</feature>
<keyword evidence="2" id="KW-0201">Cytochrome c-type biogenesis</keyword>
<dbReference type="STRING" id="475255.SAMN04488101_104211"/>
<dbReference type="InterPro" id="IPR017937">
    <property type="entry name" value="Thioredoxin_CS"/>
</dbReference>
<dbReference type="CDD" id="cd02966">
    <property type="entry name" value="TlpA_like_family"/>
    <property type="match status" value="1"/>
</dbReference>
<dbReference type="PANTHER" id="PTHR42852:SF6">
    <property type="entry name" value="THIOL:DISULFIDE INTERCHANGE PROTEIN DSBE"/>
    <property type="match status" value="1"/>
</dbReference>
<keyword evidence="7" id="KW-0413">Isomerase</keyword>
<evidence type="ECO:0000256" key="1">
    <source>
        <dbReference type="ARBA" id="ARBA00004196"/>
    </source>
</evidence>
<evidence type="ECO:0000256" key="5">
    <source>
        <dbReference type="SAM" id="SignalP"/>
    </source>
</evidence>
<accession>A0A1W2CRW1</accession>
<dbReference type="Pfam" id="PF08534">
    <property type="entry name" value="Redoxin"/>
    <property type="match status" value="1"/>
</dbReference>
<dbReference type="AlphaFoldDB" id="A0A1W2CRW1"/>
<dbReference type="GO" id="GO:0016853">
    <property type="term" value="F:isomerase activity"/>
    <property type="evidence" value="ECO:0007669"/>
    <property type="project" value="UniProtKB-KW"/>
</dbReference>
<dbReference type="PROSITE" id="PS51352">
    <property type="entry name" value="THIOREDOXIN_2"/>
    <property type="match status" value="1"/>
</dbReference>
<dbReference type="SUPFAM" id="SSF52833">
    <property type="entry name" value="Thioredoxin-like"/>
    <property type="match status" value="1"/>
</dbReference>
<keyword evidence="4" id="KW-0676">Redox-active center</keyword>
<dbReference type="PROSITE" id="PS00194">
    <property type="entry name" value="THIOREDOXIN_1"/>
    <property type="match status" value="1"/>
</dbReference>
<comment type="subcellular location">
    <subcellularLocation>
        <location evidence="1">Cell envelope</location>
    </subcellularLocation>
</comment>
<evidence type="ECO:0000259" key="6">
    <source>
        <dbReference type="PROSITE" id="PS51352"/>
    </source>
</evidence>
<feature type="signal peptide" evidence="5">
    <location>
        <begin position="1"/>
        <end position="19"/>
    </location>
</feature>
<name>A0A1W2CRW1_9SPHI</name>
<reference evidence="7 8" key="1">
    <citation type="submission" date="2017-04" db="EMBL/GenBank/DDBJ databases">
        <authorList>
            <person name="Afonso C.L."/>
            <person name="Miller P.J."/>
            <person name="Scott M.A."/>
            <person name="Spackman E."/>
            <person name="Goraichik I."/>
            <person name="Dimitrov K.M."/>
            <person name="Suarez D.L."/>
            <person name="Swayne D.E."/>
        </authorList>
    </citation>
    <scope>NUCLEOTIDE SEQUENCE [LARGE SCALE GENOMIC DNA]</scope>
    <source>
        <strain evidence="7 8">DSM 19625</strain>
    </source>
</reference>
<evidence type="ECO:0000256" key="3">
    <source>
        <dbReference type="ARBA" id="ARBA00023157"/>
    </source>
</evidence>
<evidence type="ECO:0000256" key="4">
    <source>
        <dbReference type="ARBA" id="ARBA00023284"/>
    </source>
</evidence>